<feature type="compositionally biased region" description="Polar residues" evidence="10">
    <location>
        <begin position="142"/>
        <end position="193"/>
    </location>
</feature>
<dbReference type="GO" id="GO:0035556">
    <property type="term" value="P:intracellular signal transduction"/>
    <property type="evidence" value="ECO:0007669"/>
    <property type="project" value="TreeGrafter"/>
</dbReference>
<evidence type="ECO:0000313" key="13">
    <source>
        <dbReference type="EMBL" id="EPE26780.1"/>
    </source>
</evidence>
<feature type="domain" description="AGC-kinase C-terminal" evidence="12">
    <location>
        <begin position="691"/>
        <end position="842"/>
    </location>
</feature>
<dbReference type="PANTHER" id="PTHR24356:SF400">
    <property type="entry name" value="SERINE_THREONINE-PROTEIN KINASE CBK1"/>
    <property type="match status" value="1"/>
</dbReference>
<keyword evidence="2" id="KW-0723">Serine/threonine-protein kinase</keyword>
<dbReference type="InterPro" id="IPR000719">
    <property type="entry name" value="Prot_kinase_dom"/>
</dbReference>
<feature type="region of interest" description="Disordered" evidence="10">
    <location>
        <begin position="138"/>
        <end position="205"/>
    </location>
</feature>
<dbReference type="HOGENOM" id="CLU_000288_19_0_1"/>
<reference evidence="13 14" key="1">
    <citation type="journal article" date="2013" name="BMC Genomics">
        <title>Genomics-driven discovery of the pneumocandin biosynthetic gene cluster in the fungus Glarea lozoyensis.</title>
        <authorList>
            <person name="Chen L."/>
            <person name="Yue Q."/>
            <person name="Zhang X."/>
            <person name="Xiang M."/>
            <person name="Wang C."/>
            <person name="Li S."/>
            <person name="Che Y."/>
            <person name="Ortiz-Lopez F.J."/>
            <person name="Bills G.F."/>
            <person name="Liu X."/>
            <person name="An Z."/>
        </authorList>
    </citation>
    <scope>NUCLEOTIDE SEQUENCE [LARGE SCALE GENOMIC DNA]</scope>
    <source>
        <strain evidence="14">ATCC 20868 / MF5171</strain>
    </source>
</reference>
<organism evidence="13 14">
    <name type="scientific">Glarea lozoyensis (strain ATCC 20868 / MF5171)</name>
    <dbReference type="NCBI Taxonomy" id="1116229"/>
    <lineage>
        <taxon>Eukaryota</taxon>
        <taxon>Fungi</taxon>
        <taxon>Dikarya</taxon>
        <taxon>Ascomycota</taxon>
        <taxon>Pezizomycotina</taxon>
        <taxon>Leotiomycetes</taxon>
        <taxon>Helotiales</taxon>
        <taxon>Helotiaceae</taxon>
        <taxon>Glarea</taxon>
    </lineage>
</organism>
<dbReference type="Proteomes" id="UP000016922">
    <property type="component" value="Unassembled WGS sequence"/>
</dbReference>
<keyword evidence="5 13" id="KW-0418">Kinase</keyword>
<dbReference type="FunFam" id="1.10.510.10:FF:000997">
    <property type="entry name" value="Kinase, AGC NDR"/>
    <property type="match status" value="1"/>
</dbReference>
<evidence type="ECO:0000256" key="10">
    <source>
        <dbReference type="SAM" id="MobiDB-lite"/>
    </source>
</evidence>
<evidence type="ECO:0000259" key="12">
    <source>
        <dbReference type="PROSITE" id="PS51285"/>
    </source>
</evidence>
<protein>
    <recommendedName>
        <fullName evidence="1">non-specific serine/threonine protein kinase</fullName>
        <ecNumber evidence="1">2.7.11.1</ecNumber>
    </recommendedName>
</protein>
<evidence type="ECO:0000256" key="6">
    <source>
        <dbReference type="ARBA" id="ARBA00022840"/>
    </source>
</evidence>
<dbReference type="SMART" id="SM00133">
    <property type="entry name" value="S_TK_X"/>
    <property type="match status" value="1"/>
</dbReference>
<dbReference type="OrthoDB" id="3638488at2759"/>
<dbReference type="EC" id="2.7.11.1" evidence="1"/>
<dbReference type="PROSITE" id="PS50011">
    <property type="entry name" value="PROTEIN_KINASE_DOM"/>
    <property type="match status" value="1"/>
</dbReference>
<dbReference type="GO" id="GO:0004674">
    <property type="term" value="F:protein serine/threonine kinase activity"/>
    <property type="evidence" value="ECO:0007669"/>
    <property type="project" value="UniProtKB-KW"/>
</dbReference>
<dbReference type="OMA" id="LRWIHRD"/>
<feature type="domain" description="Protein kinase" evidence="11">
    <location>
        <begin position="321"/>
        <end position="665"/>
    </location>
</feature>
<dbReference type="Gene3D" id="3.30.200.20">
    <property type="entry name" value="Phosphorylase Kinase, domain 1"/>
    <property type="match status" value="1"/>
</dbReference>
<dbReference type="Pfam" id="PF00069">
    <property type="entry name" value="Pkinase"/>
    <property type="match status" value="2"/>
</dbReference>
<feature type="binding site" evidence="9">
    <location>
        <position position="360"/>
    </location>
    <ligand>
        <name>ATP</name>
        <dbReference type="ChEBI" id="CHEBI:30616"/>
    </ligand>
</feature>
<proteinExistence type="predicted"/>
<evidence type="ECO:0000256" key="3">
    <source>
        <dbReference type="ARBA" id="ARBA00022679"/>
    </source>
</evidence>
<evidence type="ECO:0000313" key="14">
    <source>
        <dbReference type="Proteomes" id="UP000016922"/>
    </source>
</evidence>
<gene>
    <name evidence="13" type="ORF">GLAREA_02694</name>
</gene>
<evidence type="ECO:0000256" key="2">
    <source>
        <dbReference type="ARBA" id="ARBA00022527"/>
    </source>
</evidence>
<evidence type="ECO:0000259" key="11">
    <source>
        <dbReference type="PROSITE" id="PS50011"/>
    </source>
</evidence>
<evidence type="ECO:0000256" key="7">
    <source>
        <dbReference type="ARBA" id="ARBA00047899"/>
    </source>
</evidence>
<keyword evidence="14" id="KW-1185">Reference proteome</keyword>
<keyword evidence="3" id="KW-0808">Transferase</keyword>
<sequence>MKRGRNKNIVPQDGQQPDFEGYQQNMAVLPLRITPRNNSPLTPPSSPEHEARPSKLRRHGSKIMTVLRSMTNNSSHASIEEEDIPIPQPPVSSGLGKKISMAMLKGQVDPTVVHRANLKTNRPVVISIDKEVVDPAHIDNVAGSSPNSPSTSAGDSMSTGRKSSAPGPSTGKTSLDSKWSSKHNIMSNSAQSSENKKSVGKHAIGDSGVNENILSSIAETECYATETPTPTIVTVEKAAAAKIFLECHYNDVTCSLMTSRSIRRRQLECALYEDTNSSEAEKNHKRFALAQMETDHLRETRVMKTLGMKALAGQDVTASKYEVVKVLGKGSFGVVRLVREKSETDSQADQKKKGAIYAMKVIRKSDMLRNSQEGHLRAERDFLVSAEGSRWVVPLIASFQDLSSLYLVMDYMPGGDFLGLLIRDNILSEPVTKWYIAEMILCIEEAHALRWIHRDIKPDNFLISASGHLKISDFGLAFDGHWSHDQSYFNNHRYYLMTKLGINVEGDTLDRKEARNAATAMKMGNAVTNGKDRHERNSSEISESGGILNWRNRNGNRTFARSVVGTSQYMAPEVVRGELYDARCDWWSVAVILYECLYGHTPFLAEEGGRQQTKMNILNHKNTFAFPSKPVVSKRCHDLIRSIIQDKDTRMCSRRYKLNDTSPAAQNNRDYAGRYVYPHDAEDIKGHKWFRDIHWDRIHMMVPPFVPNIKSMDDTHYFDEEDPISDFSDSASRPQVTSDEISEALKRFNREIQILARGYIERPHDSARLKKVEKEIDNFVMAEEQKDYLKAFVKHYGRKEKKRPRDKLLRDRETAPKVLELRKQGAFLGYTYRRFRGGRPSVGRVGGISAGNAAGKKVWYRTRLSIH</sequence>
<name>S3CM79_GLAL2</name>
<dbReference type="PROSITE" id="PS00107">
    <property type="entry name" value="PROTEIN_KINASE_ATP"/>
    <property type="match status" value="1"/>
</dbReference>
<dbReference type="GeneID" id="19461750"/>
<evidence type="ECO:0000256" key="1">
    <source>
        <dbReference type="ARBA" id="ARBA00012513"/>
    </source>
</evidence>
<dbReference type="EMBL" id="KE145370">
    <property type="protein sequence ID" value="EPE26780.1"/>
    <property type="molecule type" value="Genomic_DNA"/>
</dbReference>
<dbReference type="SUPFAM" id="SSF56112">
    <property type="entry name" value="Protein kinase-like (PK-like)"/>
    <property type="match status" value="1"/>
</dbReference>
<dbReference type="InterPro" id="IPR000961">
    <property type="entry name" value="AGC-kinase_C"/>
</dbReference>
<keyword evidence="6 9" id="KW-0067">ATP-binding</keyword>
<evidence type="ECO:0000256" key="9">
    <source>
        <dbReference type="PROSITE-ProRule" id="PRU10141"/>
    </source>
</evidence>
<comment type="catalytic activity">
    <reaction evidence="7">
        <text>L-threonyl-[protein] + ATP = O-phospho-L-threonyl-[protein] + ADP + H(+)</text>
        <dbReference type="Rhea" id="RHEA:46608"/>
        <dbReference type="Rhea" id="RHEA-COMP:11060"/>
        <dbReference type="Rhea" id="RHEA-COMP:11605"/>
        <dbReference type="ChEBI" id="CHEBI:15378"/>
        <dbReference type="ChEBI" id="CHEBI:30013"/>
        <dbReference type="ChEBI" id="CHEBI:30616"/>
        <dbReference type="ChEBI" id="CHEBI:61977"/>
        <dbReference type="ChEBI" id="CHEBI:456216"/>
        <dbReference type="EC" id="2.7.11.1"/>
    </reaction>
</comment>
<comment type="catalytic activity">
    <reaction evidence="8">
        <text>L-seryl-[protein] + ATP = O-phospho-L-seryl-[protein] + ADP + H(+)</text>
        <dbReference type="Rhea" id="RHEA:17989"/>
        <dbReference type="Rhea" id="RHEA-COMP:9863"/>
        <dbReference type="Rhea" id="RHEA-COMP:11604"/>
        <dbReference type="ChEBI" id="CHEBI:15378"/>
        <dbReference type="ChEBI" id="CHEBI:29999"/>
        <dbReference type="ChEBI" id="CHEBI:30616"/>
        <dbReference type="ChEBI" id="CHEBI:83421"/>
        <dbReference type="ChEBI" id="CHEBI:456216"/>
        <dbReference type="EC" id="2.7.11.1"/>
    </reaction>
</comment>
<dbReference type="InterPro" id="IPR011009">
    <property type="entry name" value="Kinase-like_dom_sf"/>
</dbReference>
<dbReference type="InterPro" id="IPR017441">
    <property type="entry name" value="Protein_kinase_ATP_BS"/>
</dbReference>
<dbReference type="STRING" id="1116229.S3CM79"/>
<feature type="region of interest" description="Disordered" evidence="10">
    <location>
        <begin position="1"/>
        <end position="59"/>
    </location>
</feature>
<dbReference type="InterPro" id="IPR050236">
    <property type="entry name" value="Ser_Thr_kinase_AGC"/>
</dbReference>
<dbReference type="KEGG" id="glz:GLAREA_02694"/>
<evidence type="ECO:0000256" key="4">
    <source>
        <dbReference type="ARBA" id="ARBA00022741"/>
    </source>
</evidence>
<dbReference type="SMART" id="SM00220">
    <property type="entry name" value="S_TKc"/>
    <property type="match status" value="1"/>
</dbReference>
<dbReference type="GO" id="GO:0005524">
    <property type="term" value="F:ATP binding"/>
    <property type="evidence" value="ECO:0007669"/>
    <property type="project" value="UniProtKB-UniRule"/>
</dbReference>
<dbReference type="AlphaFoldDB" id="S3CM79"/>
<dbReference type="eggNOG" id="KOG0605">
    <property type="taxonomic scope" value="Eukaryota"/>
</dbReference>
<keyword evidence="4 9" id="KW-0547">Nucleotide-binding</keyword>
<evidence type="ECO:0000256" key="5">
    <source>
        <dbReference type="ARBA" id="ARBA00022777"/>
    </source>
</evidence>
<dbReference type="Gene3D" id="1.10.510.10">
    <property type="entry name" value="Transferase(Phosphotransferase) domain 1"/>
    <property type="match status" value="1"/>
</dbReference>
<evidence type="ECO:0000256" key="8">
    <source>
        <dbReference type="ARBA" id="ARBA00048679"/>
    </source>
</evidence>
<dbReference type="RefSeq" id="XP_008085970.1">
    <property type="nucleotide sequence ID" value="XM_008087779.1"/>
</dbReference>
<dbReference type="PROSITE" id="PS51285">
    <property type="entry name" value="AGC_KINASE_CTER"/>
    <property type="match status" value="1"/>
</dbReference>
<dbReference type="PANTHER" id="PTHR24356">
    <property type="entry name" value="SERINE/THREONINE-PROTEIN KINASE"/>
    <property type="match status" value="1"/>
</dbReference>
<accession>S3CM79</accession>